<proteinExistence type="predicted"/>
<evidence type="ECO:0000313" key="2">
    <source>
        <dbReference type="Proteomes" id="UP001412067"/>
    </source>
</evidence>
<sequence length="114" mass="13270">MTVHATRVIIRDIENSAGFSANQTRPSRLPTLEFEIFHFSFKLKRHPWDLLGFYFPHSSIDRERILGSPRLLHSSKHHRQRSASARRRIHQFNLLWTKLPPHLAAAPVCLVGEI</sequence>
<dbReference type="EMBL" id="JBBWWR010000020">
    <property type="protein sequence ID" value="KAK8939868.1"/>
    <property type="molecule type" value="Genomic_DNA"/>
</dbReference>
<name>A0ABR2LGD2_9ASPA</name>
<accession>A0ABR2LGD2</accession>
<comment type="caution">
    <text evidence="1">The sequence shown here is derived from an EMBL/GenBank/DDBJ whole genome shotgun (WGS) entry which is preliminary data.</text>
</comment>
<keyword evidence="2" id="KW-1185">Reference proteome</keyword>
<dbReference type="Proteomes" id="UP001412067">
    <property type="component" value="Unassembled WGS sequence"/>
</dbReference>
<evidence type="ECO:0000313" key="1">
    <source>
        <dbReference type="EMBL" id="KAK8939868.1"/>
    </source>
</evidence>
<protein>
    <submittedName>
        <fullName evidence="1">Uncharacterized protein</fullName>
    </submittedName>
</protein>
<organism evidence="1 2">
    <name type="scientific">Platanthera guangdongensis</name>
    <dbReference type="NCBI Taxonomy" id="2320717"/>
    <lineage>
        <taxon>Eukaryota</taxon>
        <taxon>Viridiplantae</taxon>
        <taxon>Streptophyta</taxon>
        <taxon>Embryophyta</taxon>
        <taxon>Tracheophyta</taxon>
        <taxon>Spermatophyta</taxon>
        <taxon>Magnoliopsida</taxon>
        <taxon>Liliopsida</taxon>
        <taxon>Asparagales</taxon>
        <taxon>Orchidaceae</taxon>
        <taxon>Orchidoideae</taxon>
        <taxon>Orchideae</taxon>
        <taxon>Orchidinae</taxon>
        <taxon>Platanthera</taxon>
    </lineage>
</organism>
<reference evidence="1 2" key="1">
    <citation type="journal article" date="2022" name="Nat. Plants">
        <title>Genomes of leafy and leafless Platanthera orchids illuminate the evolution of mycoheterotrophy.</title>
        <authorList>
            <person name="Li M.H."/>
            <person name="Liu K.W."/>
            <person name="Li Z."/>
            <person name="Lu H.C."/>
            <person name="Ye Q.L."/>
            <person name="Zhang D."/>
            <person name="Wang J.Y."/>
            <person name="Li Y.F."/>
            <person name="Zhong Z.M."/>
            <person name="Liu X."/>
            <person name="Yu X."/>
            <person name="Liu D.K."/>
            <person name="Tu X.D."/>
            <person name="Liu B."/>
            <person name="Hao Y."/>
            <person name="Liao X.Y."/>
            <person name="Jiang Y.T."/>
            <person name="Sun W.H."/>
            <person name="Chen J."/>
            <person name="Chen Y.Q."/>
            <person name="Ai Y."/>
            <person name="Zhai J.W."/>
            <person name="Wu S.S."/>
            <person name="Zhou Z."/>
            <person name="Hsiao Y.Y."/>
            <person name="Wu W.L."/>
            <person name="Chen Y.Y."/>
            <person name="Lin Y.F."/>
            <person name="Hsu J.L."/>
            <person name="Li C.Y."/>
            <person name="Wang Z.W."/>
            <person name="Zhao X."/>
            <person name="Zhong W.Y."/>
            <person name="Ma X.K."/>
            <person name="Ma L."/>
            <person name="Huang J."/>
            <person name="Chen G.Z."/>
            <person name="Huang M.Z."/>
            <person name="Huang L."/>
            <person name="Peng D.H."/>
            <person name="Luo Y.B."/>
            <person name="Zou S.Q."/>
            <person name="Chen S.P."/>
            <person name="Lan S."/>
            <person name="Tsai W.C."/>
            <person name="Van de Peer Y."/>
            <person name="Liu Z.J."/>
        </authorList>
    </citation>
    <scope>NUCLEOTIDE SEQUENCE [LARGE SCALE GENOMIC DNA]</scope>
    <source>
        <strain evidence="1">Lor288</strain>
    </source>
</reference>
<gene>
    <name evidence="1" type="ORF">KSP40_PGU020254</name>
</gene>